<organism evidence="8 9">
    <name type="scientific">Cohaesibacter celericrescens</name>
    <dbReference type="NCBI Taxonomy" id="2067669"/>
    <lineage>
        <taxon>Bacteria</taxon>
        <taxon>Pseudomonadati</taxon>
        <taxon>Pseudomonadota</taxon>
        <taxon>Alphaproteobacteria</taxon>
        <taxon>Hyphomicrobiales</taxon>
        <taxon>Cohaesibacteraceae</taxon>
    </lineage>
</organism>
<feature type="region of interest" description="Disordered" evidence="6">
    <location>
        <begin position="108"/>
        <end position="134"/>
    </location>
</feature>
<dbReference type="GO" id="GO:0005886">
    <property type="term" value="C:plasma membrane"/>
    <property type="evidence" value="ECO:0007669"/>
    <property type="project" value="UniProtKB-SubCell"/>
</dbReference>
<feature type="transmembrane region" description="Helical" evidence="7">
    <location>
        <begin position="12"/>
        <end position="34"/>
    </location>
</feature>
<name>A0A2N5XN99_9HYPH</name>
<evidence type="ECO:0008006" key="10">
    <source>
        <dbReference type="Google" id="ProtNLM"/>
    </source>
</evidence>
<comment type="caution">
    <text evidence="8">The sequence shown here is derived from an EMBL/GenBank/DDBJ whole genome shotgun (WGS) entry which is preliminary data.</text>
</comment>
<keyword evidence="5 7" id="KW-0472">Membrane</keyword>
<keyword evidence="4 7" id="KW-1133">Transmembrane helix</keyword>
<evidence type="ECO:0000256" key="4">
    <source>
        <dbReference type="ARBA" id="ARBA00022989"/>
    </source>
</evidence>
<evidence type="ECO:0000256" key="7">
    <source>
        <dbReference type="SAM" id="Phobius"/>
    </source>
</evidence>
<keyword evidence="9" id="KW-1185">Reference proteome</keyword>
<protein>
    <recommendedName>
        <fullName evidence="10">Oxaloacetate decarboxylase, gamma chain</fullName>
    </recommendedName>
</protein>
<evidence type="ECO:0000256" key="3">
    <source>
        <dbReference type="ARBA" id="ARBA00022692"/>
    </source>
</evidence>
<dbReference type="RefSeq" id="WP_101535215.1">
    <property type="nucleotide sequence ID" value="NZ_JBFHIU010000022.1"/>
</dbReference>
<comment type="subcellular location">
    <subcellularLocation>
        <location evidence="1">Cell membrane</location>
    </subcellularLocation>
</comment>
<dbReference type="OrthoDB" id="8451517at2"/>
<gene>
    <name evidence="8" type="ORF">C0081_17900</name>
</gene>
<keyword evidence="3 7" id="KW-0812">Transmembrane</keyword>
<dbReference type="EMBL" id="PKUQ01000042">
    <property type="protein sequence ID" value="PLW75973.1"/>
    <property type="molecule type" value="Genomic_DNA"/>
</dbReference>
<evidence type="ECO:0000256" key="6">
    <source>
        <dbReference type="SAM" id="MobiDB-lite"/>
    </source>
</evidence>
<reference evidence="8 9" key="1">
    <citation type="submission" date="2018-01" db="EMBL/GenBank/DDBJ databases">
        <title>The draft genome sequence of Cohaesibacter sp. H1304.</title>
        <authorList>
            <person name="Wang N.-N."/>
            <person name="Du Z.-J."/>
        </authorList>
    </citation>
    <scope>NUCLEOTIDE SEQUENCE [LARGE SCALE GENOMIC DNA]</scope>
    <source>
        <strain evidence="8 9">H1304</strain>
    </source>
</reference>
<proteinExistence type="predicted"/>
<dbReference type="Pfam" id="PF04277">
    <property type="entry name" value="OAD_gamma"/>
    <property type="match status" value="1"/>
</dbReference>
<evidence type="ECO:0000313" key="9">
    <source>
        <dbReference type="Proteomes" id="UP000234881"/>
    </source>
</evidence>
<dbReference type="GO" id="GO:0015081">
    <property type="term" value="F:sodium ion transmembrane transporter activity"/>
    <property type="evidence" value="ECO:0007669"/>
    <property type="project" value="InterPro"/>
</dbReference>
<evidence type="ECO:0000256" key="5">
    <source>
        <dbReference type="ARBA" id="ARBA00023136"/>
    </source>
</evidence>
<sequence>MLDNLEMIGTGFAVVMSALALLWASCSIVGFFFIRASAKAAPAASNSPKVPPAAAVSARAGVPPHHLAAIAAAVADTLGTGYRVTRVAAPHHQVSAWPMEGRISSVSARNRTDWGPIQPMLGSETPNILRGKKQ</sequence>
<dbReference type="Proteomes" id="UP000234881">
    <property type="component" value="Unassembled WGS sequence"/>
</dbReference>
<keyword evidence="2" id="KW-1003">Cell membrane</keyword>
<dbReference type="GO" id="GO:0036376">
    <property type="term" value="P:sodium ion export across plasma membrane"/>
    <property type="evidence" value="ECO:0007669"/>
    <property type="project" value="InterPro"/>
</dbReference>
<dbReference type="InterPro" id="IPR005899">
    <property type="entry name" value="Na_pump_deCOase"/>
</dbReference>
<evidence type="ECO:0000313" key="8">
    <source>
        <dbReference type="EMBL" id="PLW75973.1"/>
    </source>
</evidence>
<dbReference type="AlphaFoldDB" id="A0A2N5XN99"/>
<evidence type="ECO:0000256" key="1">
    <source>
        <dbReference type="ARBA" id="ARBA00004236"/>
    </source>
</evidence>
<evidence type="ECO:0000256" key="2">
    <source>
        <dbReference type="ARBA" id="ARBA00022475"/>
    </source>
</evidence>
<accession>A0A2N5XN99</accession>